<dbReference type="Pfam" id="PF00072">
    <property type="entry name" value="Response_reg"/>
    <property type="match status" value="1"/>
</dbReference>
<dbReference type="SMART" id="SM00448">
    <property type="entry name" value="REC"/>
    <property type="match status" value="1"/>
</dbReference>
<dbReference type="GO" id="GO:0032993">
    <property type="term" value="C:protein-DNA complex"/>
    <property type="evidence" value="ECO:0007669"/>
    <property type="project" value="TreeGrafter"/>
</dbReference>
<proteinExistence type="predicted"/>
<dbReference type="PANTHER" id="PTHR48111">
    <property type="entry name" value="REGULATOR OF RPOS"/>
    <property type="match status" value="1"/>
</dbReference>
<evidence type="ECO:0000256" key="2">
    <source>
        <dbReference type="ARBA" id="ARBA00023012"/>
    </source>
</evidence>
<dbReference type="Gene3D" id="1.10.10.10">
    <property type="entry name" value="Winged helix-like DNA-binding domain superfamily/Winged helix DNA-binding domain"/>
    <property type="match status" value="1"/>
</dbReference>
<evidence type="ECO:0000256" key="7">
    <source>
        <dbReference type="PROSITE-ProRule" id="PRU01091"/>
    </source>
</evidence>
<dbReference type="InterPro" id="IPR011006">
    <property type="entry name" value="CheY-like_superfamily"/>
</dbReference>
<protein>
    <submittedName>
        <fullName evidence="10">DNA-binding response OmpR family regulator</fullName>
    </submittedName>
</protein>
<keyword evidence="3" id="KW-0805">Transcription regulation</keyword>
<feature type="DNA-binding region" description="OmpR/PhoB-type" evidence="7">
    <location>
        <begin position="126"/>
        <end position="226"/>
    </location>
</feature>
<evidence type="ECO:0000256" key="3">
    <source>
        <dbReference type="ARBA" id="ARBA00023015"/>
    </source>
</evidence>
<dbReference type="SUPFAM" id="SSF52172">
    <property type="entry name" value="CheY-like"/>
    <property type="match status" value="1"/>
</dbReference>
<keyword evidence="1 6" id="KW-0597">Phosphoprotein</keyword>
<evidence type="ECO:0000256" key="4">
    <source>
        <dbReference type="ARBA" id="ARBA00023125"/>
    </source>
</evidence>
<evidence type="ECO:0000259" key="9">
    <source>
        <dbReference type="PROSITE" id="PS51755"/>
    </source>
</evidence>
<accession>A0A840SYB6</accession>
<dbReference type="Proteomes" id="UP000549457">
    <property type="component" value="Unassembled WGS sequence"/>
</dbReference>
<reference evidence="10 11" key="1">
    <citation type="submission" date="2020-08" db="EMBL/GenBank/DDBJ databases">
        <title>Genomic Encyclopedia of Type Strains, Phase IV (KMG-IV): sequencing the most valuable type-strain genomes for metagenomic binning, comparative biology and taxonomic classification.</title>
        <authorList>
            <person name="Goeker M."/>
        </authorList>
    </citation>
    <scope>NUCLEOTIDE SEQUENCE [LARGE SCALE GENOMIC DNA]</scope>
    <source>
        <strain evidence="10 11">DSM 101730</strain>
    </source>
</reference>
<dbReference type="CDD" id="cd00383">
    <property type="entry name" value="trans_reg_C"/>
    <property type="match status" value="1"/>
</dbReference>
<dbReference type="Gene3D" id="3.40.50.2300">
    <property type="match status" value="1"/>
</dbReference>
<dbReference type="SUPFAM" id="SSF46894">
    <property type="entry name" value="C-terminal effector domain of the bipartite response regulators"/>
    <property type="match status" value="1"/>
</dbReference>
<evidence type="ECO:0000256" key="5">
    <source>
        <dbReference type="ARBA" id="ARBA00023163"/>
    </source>
</evidence>
<dbReference type="SMART" id="SM00862">
    <property type="entry name" value="Trans_reg_C"/>
    <property type="match status" value="1"/>
</dbReference>
<dbReference type="PROSITE" id="PS51755">
    <property type="entry name" value="OMPR_PHOB"/>
    <property type="match status" value="1"/>
</dbReference>
<sequence>MARIAVVDDEVDVREMLADYLGSIGHEVVTAGDGAGLEGLLANGDAPALFVLDVGLPGQDGLELARMLRGRLDPGIVMLTGAGDLVDRVVGLEIGADDYIAKPVALPELAARIEAVLRRRRPVVAVEGLPFGTYRLDLRAFRLVDGAGRPVDLSPMEVDLVAAFATNPGKVLGRDDLMRLAPPRDDDSNDRSIDHRVTRLRRKLEDDPEHPQLVKTVRGMGYVFPG</sequence>
<feature type="modified residue" description="4-aspartylphosphate" evidence="6">
    <location>
        <position position="53"/>
    </location>
</feature>
<name>A0A840SYB6_9RHOB</name>
<dbReference type="InterPro" id="IPR036388">
    <property type="entry name" value="WH-like_DNA-bd_sf"/>
</dbReference>
<feature type="domain" description="Response regulatory" evidence="8">
    <location>
        <begin position="3"/>
        <end position="117"/>
    </location>
</feature>
<dbReference type="GO" id="GO:0005829">
    <property type="term" value="C:cytosol"/>
    <property type="evidence" value="ECO:0007669"/>
    <property type="project" value="TreeGrafter"/>
</dbReference>
<dbReference type="InterPro" id="IPR001789">
    <property type="entry name" value="Sig_transdc_resp-reg_receiver"/>
</dbReference>
<evidence type="ECO:0000259" key="8">
    <source>
        <dbReference type="PROSITE" id="PS50110"/>
    </source>
</evidence>
<dbReference type="Gene3D" id="6.10.250.690">
    <property type="match status" value="1"/>
</dbReference>
<dbReference type="PANTHER" id="PTHR48111:SF4">
    <property type="entry name" value="DNA-BINDING DUAL TRANSCRIPTIONAL REGULATOR OMPR"/>
    <property type="match status" value="1"/>
</dbReference>
<keyword evidence="4 7" id="KW-0238">DNA-binding</keyword>
<evidence type="ECO:0000256" key="6">
    <source>
        <dbReference type="PROSITE-ProRule" id="PRU00169"/>
    </source>
</evidence>
<keyword evidence="11" id="KW-1185">Reference proteome</keyword>
<evidence type="ECO:0000313" key="10">
    <source>
        <dbReference type="EMBL" id="MBB5224101.1"/>
    </source>
</evidence>
<dbReference type="InterPro" id="IPR016032">
    <property type="entry name" value="Sig_transdc_resp-reg_C-effctor"/>
</dbReference>
<keyword evidence="2" id="KW-0902">Two-component regulatory system</keyword>
<dbReference type="GO" id="GO:0000156">
    <property type="term" value="F:phosphorelay response regulator activity"/>
    <property type="evidence" value="ECO:0007669"/>
    <property type="project" value="TreeGrafter"/>
</dbReference>
<dbReference type="GO" id="GO:0000976">
    <property type="term" value="F:transcription cis-regulatory region binding"/>
    <property type="evidence" value="ECO:0007669"/>
    <property type="project" value="TreeGrafter"/>
</dbReference>
<feature type="domain" description="OmpR/PhoB-type" evidence="9">
    <location>
        <begin position="126"/>
        <end position="226"/>
    </location>
</feature>
<dbReference type="InterPro" id="IPR001867">
    <property type="entry name" value="OmpR/PhoB-type_DNA-bd"/>
</dbReference>
<dbReference type="CDD" id="cd17574">
    <property type="entry name" value="REC_OmpR"/>
    <property type="match status" value="1"/>
</dbReference>
<evidence type="ECO:0000313" key="11">
    <source>
        <dbReference type="Proteomes" id="UP000549457"/>
    </source>
</evidence>
<gene>
    <name evidence="10" type="ORF">HNP73_004062</name>
</gene>
<evidence type="ECO:0000256" key="1">
    <source>
        <dbReference type="ARBA" id="ARBA00022553"/>
    </source>
</evidence>
<dbReference type="PROSITE" id="PS50110">
    <property type="entry name" value="RESPONSE_REGULATORY"/>
    <property type="match status" value="1"/>
</dbReference>
<dbReference type="RefSeq" id="WP_184154338.1">
    <property type="nucleotide sequence ID" value="NZ_JACHFM010000005.1"/>
</dbReference>
<comment type="caution">
    <text evidence="10">The sequence shown here is derived from an EMBL/GenBank/DDBJ whole genome shotgun (WGS) entry which is preliminary data.</text>
</comment>
<dbReference type="AlphaFoldDB" id="A0A840SYB6"/>
<dbReference type="Pfam" id="PF00486">
    <property type="entry name" value="Trans_reg_C"/>
    <property type="match status" value="1"/>
</dbReference>
<dbReference type="GO" id="GO:0006355">
    <property type="term" value="P:regulation of DNA-templated transcription"/>
    <property type="evidence" value="ECO:0007669"/>
    <property type="project" value="InterPro"/>
</dbReference>
<dbReference type="InterPro" id="IPR039420">
    <property type="entry name" value="WalR-like"/>
</dbReference>
<dbReference type="EMBL" id="JACHFM010000005">
    <property type="protein sequence ID" value="MBB5224101.1"/>
    <property type="molecule type" value="Genomic_DNA"/>
</dbReference>
<organism evidence="10 11">
    <name type="scientific">Amaricoccus macauensis</name>
    <dbReference type="NCBI Taxonomy" id="57001"/>
    <lineage>
        <taxon>Bacteria</taxon>
        <taxon>Pseudomonadati</taxon>
        <taxon>Pseudomonadota</taxon>
        <taxon>Alphaproteobacteria</taxon>
        <taxon>Rhodobacterales</taxon>
        <taxon>Paracoccaceae</taxon>
        <taxon>Amaricoccus</taxon>
    </lineage>
</organism>
<keyword evidence="5" id="KW-0804">Transcription</keyword>